<dbReference type="RefSeq" id="WP_095982340.1">
    <property type="nucleotide sequence ID" value="NZ_CP022163.1"/>
</dbReference>
<dbReference type="PANTHER" id="PTHR44688">
    <property type="entry name" value="DNA-BINDING TRANSCRIPTIONAL ACTIVATOR DEVR_DOSR"/>
    <property type="match status" value="1"/>
</dbReference>
<dbReference type="PROSITE" id="PS50043">
    <property type="entry name" value="HTH_LUXR_2"/>
    <property type="match status" value="1"/>
</dbReference>
<dbReference type="InterPro" id="IPR036388">
    <property type="entry name" value="WH-like_DNA-bd_sf"/>
</dbReference>
<dbReference type="PANTHER" id="PTHR44688:SF16">
    <property type="entry name" value="DNA-BINDING TRANSCRIPTIONAL ACTIVATOR DEVR_DOSR"/>
    <property type="match status" value="1"/>
</dbReference>
<name>A0A250IRT1_9BACT</name>
<dbReference type="PRINTS" id="PR00038">
    <property type="entry name" value="HTHLUXR"/>
</dbReference>
<evidence type="ECO:0000256" key="3">
    <source>
        <dbReference type="ARBA" id="ARBA00023163"/>
    </source>
</evidence>
<dbReference type="Proteomes" id="UP000217289">
    <property type="component" value="Chromosome"/>
</dbReference>
<organism evidence="5 6">
    <name type="scientific">Melittangium boletus DSM 14713</name>
    <dbReference type="NCBI Taxonomy" id="1294270"/>
    <lineage>
        <taxon>Bacteria</taxon>
        <taxon>Pseudomonadati</taxon>
        <taxon>Myxococcota</taxon>
        <taxon>Myxococcia</taxon>
        <taxon>Myxococcales</taxon>
        <taxon>Cystobacterineae</taxon>
        <taxon>Archangiaceae</taxon>
        <taxon>Melittangium</taxon>
    </lineage>
</organism>
<evidence type="ECO:0000313" key="5">
    <source>
        <dbReference type="EMBL" id="ATB34444.1"/>
    </source>
</evidence>
<feature type="domain" description="HTH luxR-type" evidence="4">
    <location>
        <begin position="291"/>
        <end position="356"/>
    </location>
</feature>
<protein>
    <submittedName>
        <fullName evidence="5">Helix-turn-helix transcriptional regulator</fullName>
    </submittedName>
</protein>
<gene>
    <name evidence="5" type="ORF">MEBOL_007947</name>
</gene>
<evidence type="ECO:0000256" key="1">
    <source>
        <dbReference type="ARBA" id="ARBA00023015"/>
    </source>
</evidence>
<dbReference type="InterPro" id="IPR000792">
    <property type="entry name" value="Tscrpt_reg_LuxR_C"/>
</dbReference>
<evidence type="ECO:0000259" key="4">
    <source>
        <dbReference type="PROSITE" id="PS50043"/>
    </source>
</evidence>
<sequence>MTWEDMYPRERLLIGKLMEGLIHVQTLSELVRCVEEFLASLIAADCMALCVSRPGPARGYDWLVARMLPAFFDRAPEWGGCDFVQDAVALHPNTVMRDEDMISREDLERNSMYRISHEMGMPLEQVMSIMLTVPGQTWHGGFTAYRTRPRPFSEREQGLLQYVARLLAITIQKCRMFLEGALHGGLFESLAREQNVALLVLSPPSEIIKETAPVSALVSKWFSPKECAPSGIPRELLETCASLVERSAAGTWVRENEEAGETLTVTFTPFTRADGPAYWQLKFQETHHPMLVTWLKKLTPKETQIAQLLLQGKSDKEIAALAGCEVGTVKKHLRSIYGKTETSGRAEFIAKALKKPE</sequence>
<dbReference type="CDD" id="cd06170">
    <property type="entry name" value="LuxR_C_like"/>
    <property type="match status" value="1"/>
</dbReference>
<reference evidence="5 6" key="1">
    <citation type="submission" date="2017-06" db="EMBL/GenBank/DDBJ databases">
        <authorList>
            <person name="Kim H.J."/>
            <person name="Triplett B.A."/>
        </authorList>
    </citation>
    <scope>NUCLEOTIDE SEQUENCE [LARGE SCALE GENOMIC DNA]</scope>
    <source>
        <strain evidence="5 6">DSM 14713</strain>
    </source>
</reference>
<dbReference type="GO" id="GO:0006355">
    <property type="term" value="P:regulation of DNA-templated transcription"/>
    <property type="evidence" value="ECO:0007669"/>
    <property type="project" value="InterPro"/>
</dbReference>
<proteinExistence type="predicted"/>
<dbReference type="KEGG" id="mbd:MEBOL_007947"/>
<keyword evidence="1" id="KW-0805">Transcription regulation</keyword>
<dbReference type="EMBL" id="CP022163">
    <property type="protein sequence ID" value="ATB34444.1"/>
    <property type="molecule type" value="Genomic_DNA"/>
</dbReference>
<dbReference type="Gene3D" id="3.30.450.40">
    <property type="match status" value="1"/>
</dbReference>
<dbReference type="SUPFAM" id="SSF46894">
    <property type="entry name" value="C-terminal effector domain of the bipartite response regulators"/>
    <property type="match status" value="1"/>
</dbReference>
<dbReference type="InterPro" id="IPR029016">
    <property type="entry name" value="GAF-like_dom_sf"/>
</dbReference>
<dbReference type="OrthoDB" id="5486937at2"/>
<keyword evidence="2" id="KW-0238">DNA-binding</keyword>
<evidence type="ECO:0000313" key="6">
    <source>
        <dbReference type="Proteomes" id="UP000217289"/>
    </source>
</evidence>
<accession>A0A250IRT1</accession>
<dbReference type="GO" id="GO:0003677">
    <property type="term" value="F:DNA binding"/>
    <property type="evidence" value="ECO:0007669"/>
    <property type="project" value="UniProtKB-KW"/>
</dbReference>
<dbReference type="Pfam" id="PF00196">
    <property type="entry name" value="GerE"/>
    <property type="match status" value="1"/>
</dbReference>
<evidence type="ECO:0000256" key="2">
    <source>
        <dbReference type="ARBA" id="ARBA00023125"/>
    </source>
</evidence>
<keyword evidence="6" id="KW-1185">Reference proteome</keyword>
<dbReference type="SUPFAM" id="SSF55781">
    <property type="entry name" value="GAF domain-like"/>
    <property type="match status" value="1"/>
</dbReference>
<keyword evidence="3" id="KW-0804">Transcription</keyword>
<dbReference type="SMART" id="SM00421">
    <property type="entry name" value="HTH_LUXR"/>
    <property type="match status" value="1"/>
</dbReference>
<dbReference type="AlphaFoldDB" id="A0A250IRT1"/>
<dbReference type="InterPro" id="IPR016032">
    <property type="entry name" value="Sig_transdc_resp-reg_C-effctor"/>
</dbReference>
<dbReference type="Gene3D" id="1.10.10.10">
    <property type="entry name" value="Winged helix-like DNA-binding domain superfamily/Winged helix DNA-binding domain"/>
    <property type="match status" value="1"/>
</dbReference>